<organism evidence="2 3">
    <name type="scientific">Panagrellus redivivus</name>
    <name type="common">Microworm</name>
    <dbReference type="NCBI Taxonomy" id="6233"/>
    <lineage>
        <taxon>Eukaryota</taxon>
        <taxon>Metazoa</taxon>
        <taxon>Ecdysozoa</taxon>
        <taxon>Nematoda</taxon>
        <taxon>Chromadorea</taxon>
        <taxon>Rhabditida</taxon>
        <taxon>Tylenchina</taxon>
        <taxon>Panagrolaimomorpha</taxon>
        <taxon>Panagrolaimoidea</taxon>
        <taxon>Panagrolaimidae</taxon>
        <taxon>Panagrellus</taxon>
    </lineage>
</organism>
<dbReference type="Pfam" id="PF01852">
    <property type="entry name" value="START"/>
    <property type="match status" value="1"/>
</dbReference>
<keyword evidence="2" id="KW-1185">Reference proteome</keyword>
<dbReference type="Proteomes" id="UP000492821">
    <property type="component" value="Unassembled WGS sequence"/>
</dbReference>
<dbReference type="PROSITE" id="PS50848">
    <property type="entry name" value="START"/>
    <property type="match status" value="1"/>
</dbReference>
<name>A0A7E4ZS88_PANRE</name>
<dbReference type="InterPro" id="IPR051869">
    <property type="entry name" value="STARD3"/>
</dbReference>
<dbReference type="WBParaSite" id="Pan_g1446.t1">
    <property type="protein sequence ID" value="Pan_g1446.t1"/>
    <property type="gene ID" value="Pan_g1446"/>
</dbReference>
<reference evidence="2" key="1">
    <citation type="journal article" date="2013" name="Genetics">
        <title>The draft genome and transcriptome of Panagrellus redivivus are shaped by the harsh demands of a free-living lifestyle.</title>
        <authorList>
            <person name="Srinivasan J."/>
            <person name="Dillman A.R."/>
            <person name="Macchietto M.G."/>
            <person name="Heikkinen L."/>
            <person name="Lakso M."/>
            <person name="Fracchia K.M."/>
            <person name="Antoshechkin I."/>
            <person name="Mortazavi A."/>
            <person name="Wong G."/>
            <person name="Sternberg P.W."/>
        </authorList>
    </citation>
    <scope>NUCLEOTIDE SEQUENCE [LARGE SCALE GENOMIC DNA]</scope>
    <source>
        <strain evidence="2">MT8872</strain>
    </source>
</reference>
<dbReference type="AlphaFoldDB" id="A0A7E4ZS88"/>
<dbReference type="SMART" id="SM00234">
    <property type="entry name" value="START"/>
    <property type="match status" value="1"/>
</dbReference>
<dbReference type="PANTHER" id="PTHR46121">
    <property type="entry name" value="STEROIDOGENIC ACUTE REGULATORY PROTEIN-LIKE"/>
    <property type="match status" value="1"/>
</dbReference>
<dbReference type="InterPro" id="IPR023393">
    <property type="entry name" value="START-like_dom_sf"/>
</dbReference>
<dbReference type="SUPFAM" id="SSF55961">
    <property type="entry name" value="Bet v1-like"/>
    <property type="match status" value="1"/>
</dbReference>
<dbReference type="GO" id="GO:0099044">
    <property type="term" value="P:vesicle tethering to endoplasmic reticulum"/>
    <property type="evidence" value="ECO:0007669"/>
    <property type="project" value="TreeGrafter"/>
</dbReference>
<dbReference type="GO" id="GO:0005765">
    <property type="term" value="C:lysosomal membrane"/>
    <property type="evidence" value="ECO:0007669"/>
    <property type="project" value="TreeGrafter"/>
</dbReference>
<feature type="domain" description="START" evidence="1">
    <location>
        <begin position="50"/>
        <end position="233"/>
    </location>
</feature>
<dbReference type="GO" id="GO:0005789">
    <property type="term" value="C:endoplasmic reticulum membrane"/>
    <property type="evidence" value="ECO:0007669"/>
    <property type="project" value="TreeGrafter"/>
</dbReference>
<dbReference type="Gene3D" id="3.30.530.20">
    <property type="match status" value="1"/>
</dbReference>
<dbReference type="GO" id="GO:0031902">
    <property type="term" value="C:late endosome membrane"/>
    <property type="evidence" value="ECO:0007669"/>
    <property type="project" value="TreeGrafter"/>
</dbReference>
<accession>A0A7E4ZS88</accession>
<proteinExistence type="predicted"/>
<reference evidence="3" key="2">
    <citation type="submission" date="2020-10" db="UniProtKB">
        <authorList>
            <consortium name="WormBaseParasite"/>
        </authorList>
    </citation>
    <scope>IDENTIFICATION</scope>
</reference>
<evidence type="ECO:0000313" key="3">
    <source>
        <dbReference type="WBParaSite" id="Pan_g1446.t1"/>
    </source>
</evidence>
<evidence type="ECO:0000259" key="1">
    <source>
        <dbReference type="PROSITE" id="PS50848"/>
    </source>
</evidence>
<dbReference type="InterPro" id="IPR002913">
    <property type="entry name" value="START_lipid-bd_dom"/>
</dbReference>
<dbReference type="GO" id="GO:0008289">
    <property type="term" value="F:lipid binding"/>
    <property type="evidence" value="ECO:0007669"/>
    <property type="project" value="InterPro"/>
</dbReference>
<protein>
    <submittedName>
        <fullName evidence="3">START domain-containing protein</fullName>
    </submittedName>
</protein>
<dbReference type="PANTHER" id="PTHR46121:SF3">
    <property type="entry name" value="STEROIDOGENIC ACUTE REGULATORY-LIKE PROTEIN 1"/>
    <property type="match status" value="1"/>
</dbReference>
<sequence length="247" mass="27636">MPTETSSLELVGVLDELTPEKEKYSDALKAAGEGFVEAYNIFQDADFVTKKGWKSELSKDDATVHSKNLSFGHVFALRTTLPVPIDIAFRESFLNFDDLATWSENITFSKTIAKLTDHVDVVHYANPDVAVVQSREFLVARIWRKVDDDIYVSARSVKLEHVPTAKGRTRGHLHLGCARFSPDPTDANKTTIDYLLSIDLKGLIPKAIVNLTMAKIILKDFTETKKHYANVLASENAQTHELEHHGV</sequence>
<evidence type="ECO:0000313" key="2">
    <source>
        <dbReference type="Proteomes" id="UP000492821"/>
    </source>
</evidence>
<dbReference type="GO" id="GO:0140284">
    <property type="term" value="C:endoplasmic reticulum-endosome membrane contact site"/>
    <property type="evidence" value="ECO:0007669"/>
    <property type="project" value="TreeGrafter"/>
</dbReference>